<dbReference type="EMBL" id="JBBPBN010000028">
    <property type="protein sequence ID" value="KAK9006675.1"/>
    <property type="molecule type" value="Genomic_DNA"/>
</dbReference>
<dbReference type="Proteomes" id="UP001396334">
    <property type="component" value="Unassembled WGS sequence"/>
</dbReference>
<comment type="caution">
    <text evidence="1">The sequence shown here is derived from an EMBL/GenBank/DDBJ whole genome shotgun (WGS) entry which is preliminary data.</text>
</comment>
<evidence type="ECO:0000313" key="2">
    <source>
        <dbReference type="Proteomes" id="UP001396334"/>
    </source>
</evidence>
<keyword evidence="2" id="KW-1185">Reference proteome</keyword>
<reference evidence="1 2" key="1">
    <citation type="journal article" date="2024" name="G3 (Bethesda)">
        <title>Genome assembly of Hibiscus sabdariffa L. provides insights into metabolisms of medicinal natural products.</title>
        <authorList>
            <person name="Kim T."/>
        </authorList>
    </citation>
    <scope>NUCLEOTIDE SEQUENCE [LARGE SCALE GENOMIC DNA]</scope>
    <source>
        <strain evidence="1">TK-2024</strain>
        <tissue evidence="1">Old leaves</tissue>
    </source>
</reference>
<organism evidence="1 2">
    <name type="scientific">Hibiscus sabdariffa</name>
    <name type="common">roselle</name>
    <dbReference type="NCBI Taxonomy" id="183260"/>
    <lineage>
        <taxon>Eukaryota</taxon>
        <taxon>Viridiplantae</taxon>
        <taxon>Streptophyta</taxon>
        <taxon>Embryophyta</taxon>
        <taxon>Tracheophyta</taxon>
        <taxon>Spermatophyta</taxon>
        <taxon>Magnoliopsida</taxon>
        <taxon>eudicotyledons</taxon>
        <taxon>Gunneridae</taxon>
        <taxon>Pentapetalae</taxon>
        <taxon>rosids</taxon>
        <taxon>malvids</taxon>
        <taxon>Malvales</taxon>
        <taxon>Malvaceae</taxon>
        <taxon>Malvoideae</taxon>
        <taxon>Hibiscus</taxon>
    </lineage>
</organism>
<proteinExistence type="predicted"/>
<gene>
    <name evidence="1" type="ORF">V6N11_019009</name>
</gene>
<evidence type="ECO:0000313" key="1">
    <source>
        <dbReference type="EMBL" id="KAK9006675.1"/>
    </source>
</evidence>
<accession>A0ABR2R174</accession>
<sequence length="71" mass="7892">MADPVNNQNVANNNEIVTIREGNAALAVPPVQAQNRPIRDYLLPDLGDLIPRIVTPDIEATQFKLRFEPIT</sequence>
<name>A0ABR2R174_9ROSI</name>
<protein>
    <submittedName>
        <fullName evidence="1">Uncharacterized protein</fullName>
    </submittedName>
</protein>